<accession>A0A5B8LHT2</accession>
<organism evidence="3 4">
    <name type="scientific">Sphingomonas panacisoli</name>
    <dbReference type="NCBI Taxonomy" id="1813879"/>
    <lineage>
        <taxon>Bacteria</taxon>
        <taxon>Pseudomonadati</taxon>
        <taxon>Pseudomonadota</taxon>
        <taxon>Alphaproteobacteria</taxon>
        <taxon>Sphingomonadales</taxon>
        <taxon>Sphingomonadaceae</taxon>
        <taxon>Sphingomonas</taxon>
    </lineage>
</organism>
<dbReference type="PANTHER" id="PTHR33121">
    <property type="entry name" value="CYCLIC DI-GMP PHOSPHODIESTERASE PDEF"/>
    <property type="match status" value="1"/>
</dbReference>
<evidence type="ECO:0000313" key="3">
    <source>
        <dbReference type="EMBL" id="QDZ07663.1"/>
    </source>
</evidence>
<name>A0A5B8LHT2_9SPHN</name>
<dbReference type="Pfam" id="PF00563">
    <property type="entry name" value="EAL"/>
    <property type="match status" value="1"/>
</dbReference>
<protein>
    <submittedName>
        <fullName evidence="3">EAL domain-containing protein</fullName>
    </submittedName>
</protein>
<dbReference type="InterPro" id="IPR035919">
    <property type="entry name" value="EAL_sf"/>
</dbReference>
<feature type="region of interest" description="Disordered" evidence="1">
    <location>
        <begin position="1"/>
        <end position="24"/>
    </location>
</feature>
<evidence type="ECO:0000313" key="4">
    <source>
        <dbReference type="Proteomes" id="UP000315673"/>
    </source>
</evidence>
<dbReference type="SMART" id="SM00052">
    <property type="entry name" value="EAL"/>
    <property type="match status" value="1"/>
</dbReference>
<evidence type="ECO:0000259" key="2">
    <source>
        <dbReference type="PROSITE" id="PS50883"/>
    </source>
</evidence>
<dbReference type="CDD" id="cd01948">
    <property type="entry name" value="EAL"/>
    <property type="match status" value="1"/>
</dbReference>
<dbReference type="EMBL" id="CP042306">
    <property type="protein sequence ID" value="QDZ07663.1"/>
    <property type="molecule type" value="Genomic_DNA"/>
</dbReference>
<feature type="domain" description="EAL" evidence="2">
    <location>
        <begin position="17"/>
        <end position="269"/>
    </location>
</feature>
<dbReference type="SUPFAM" id="SSF141868">
    <property type="entry name" value="EAL domain-like"/>
    <property type="match status" value="1"/>
</dbReference>
<dbReference type="Gene3D" id="3.20.20.450">
    <property type="entry name" value="EAL domain"/>
    <property type="match status" value="1"/>
</dbReference>
<gene>
    <name evidence="3" type="ORF">FPZ24_09305</name>
</gene>
<evidence type="ECO:0000256" key="1">
    <source>
        <dbReference type="SAM" id="MobiDB-lite"/>
    </source>
</evidence>
<dbReference type="PANTHER" id="PTHR33121:SF71">
    <property type="entry name" value="OXYGEN SENSOR PROTEIN DOSP"/>
    <property type="match status" value="1"/>
</dbReference>
<dbReference type="KEGG" id="spai:FPZ24_09305"/>
<dbReference type="InterPro" id="IPR001633">
    <property type="entry name" value="EAL_dom"/>
</dbReference>
<dbReference type="RefSeq" id="WP_146571359.1">
    <property type="nucleotide sequence ID" value="NZ_CP042306.1"/>
</dbReference>
<sequence length="269" mass="29253">MQRPVGRQTNEQGAPRGRRLSDHLPPALRDGEIIVLFQPQVAMASGQIVGTEALVRWRRPGKEEVGAERLFAAAKRAELIAAVSDEIHDVALARAAAWPVALRHLQLSINVTARDLARPDFATVLMARMAQHDFAASRLTIEITEHDLIADFATASAVLEVLRDHGCRIALDDFGTGYSSLSYLKELPVDVIKLDARLSQDIEGSERGQVIVKGIIVIARALGLTVVVEGVETTRQRDLLAEAGADIYQGYLCAPPLTSEALEALIAER</sequence>
<reference evidence="3 4" key="1">
    <citation type="submission" date="2019-07" db="EMBL/GenBank/DDBJ databases">
        <title>Full genome sequence of Sphingomonas sp. 4R-6-7(HKS19).</title>
        <authorList>
            <person name="Im W.-T."/>
        </authorList>
    </citation>
    <scope>NUCLEOTIDE SEQUENCE [LARGE SCALE GENOMIC DNA]</scope>
    <source>
        <strain evidence="3 4">HKS19</strain>
    </source>
</reference>
<proteinExistence type="predicted"/>
<dbReference type="PROSITE" id="PS50883">
    <property type="entry name" value="EAL"/>
    <property type="match status" value="1"/>
</dbReference>
<dbReference type="Proteomes" id="UP000315673">
    <property type="component" value="Chromosome"/>
</dbReference>
<keyword evidence="4" id="KW-1185">Reference proteome</keyword>
<dbReference type="InterPro" id="IPR050706">
    <property type="entry name" value="Cyclic-di-GMP_PDE-like"/>
</dbReference>
<dbReference type="AlphaFoldDB" id="A0A5B8LHT2"/>
<dbReference type="OrthoDB" id="9814202at2"/>
<dbReference type="GO" id="GO:0071111">
    <property type="term" value="F:cyclic-guanylate-specific phosphodiesterase activity"/>
    <property type="evidence" value="ECO:0007669"/>
    <property type="project" value="InterPro"/>
</dbReference>